<proteinExistence type="predicted"/>
<name>A0A168SDR3_ABSGL</name>
<dbReference type="OrthoDB" id="2267950at2759"/>
<dbReference type="STRING" id="4829.A0A168SDR3"/>
<dbReference type="EMBL" id="LT554890">
    <property type="protein sequence ID" value="SAM08287.1"/>
    <property type="molecule type" value="Genomic_DNA"/>
</dbReference>
<evidence type="ECO:0000313" key="2">
    <source>
        <dbReference type="Proteomes" id="UP000078561"/>
    </source>
</evidence>
<gene>
    <name evidence="1" type="primary">ABSGL_13949.1 scaffold 14344</name>
</gene>
<dbReference type="AlphaFoldDB" id="A0A168SDR3"/>
<keyword evidence="2" id="KW-1185">Reference proteome</keyword>
<dbReference type="Proteomes" id="UP000078561">
    <property type="component" value="Unassembled WGS sequence"/>
</dbReference>
<organism evidence="1">
    <name type="scientific">Absidia glauca</name>
    <name type="common">Pin mould</name>
    <dbReference type="NCBI Taxonomy" id="4829"/>
    <lineage>
        <taxon>Eukaryota</taxon>
        <taxon>Fungi</taxon>
        <taxon>Fungi incertae sedis</taxon>
        <taxon>Mucoromycota</taxon>
        <taxon>Mucoromycotina</taxon>
        <taxon>Mucoromycetes</taxon>
        <taxon>Mucorales</taxon>
        <taxon>Cunninghamellaceae</taxon>
        <taxon>Absidia</taxon>
    </lineage>
</organism>
<evidence type="ECO:0000313" key="1">
    <source>
        <dbReference type="EMBL" id="SAM08287.1"/>
    </source>
</evidence>
<reference evidence="1" key="1">
    <citation type="submission" date="2016-04" db="EMBL/GenBank/DDBJ databases">
        <authorList>
            <person name="Evans L.H."/>
            <person name="Alamgir A."/>
            <person name="Owens N."/>
            <person name="Weber N.D."/>
            <person name="Virtaneva K."/>
            <person name="Barbian K."/>
            <person name="Babar A."/>
            <person name="Rosenke K."/>
        </authorList>
    </citation>
    <scope>NUCLEOTIDE SEQUENCE [LARGE SCALE GENOMIC DNA]</scope>
    <source>
        <strain evidence="1">CBS 101.48</strain>
    </source>
</reference>
<dbReference type="InParanoid" id="A0A168SDR3"/>
<accession>A0A168SDR3</accession>
<feature type="non-terminal residue" evidence="1">
    <location>
        <position position="1"/>
    </location>
</feature>
<sequence length="80" mass="9092">AWFCLIRQRVNGAILNHLRRLNDEIGAVVAMDWIGNIGYMYCLVNHNDIYVAKKIATLNITTSVIGMVHVVFATQLEIYI</sequence>
<protein>
    <submittedName>
        <fullName evidence="1">Uncharacterized protein</fullName>
    </submittedName>
</protein>